<dbReference type="RefSeq" id="WP_040271626.1">
    <property type="nucleotide sequence ID" value="NZ_JROO01000010.1"/>
</dbReference>
<feature type="domain" description="DUF3817" evidence="7">
    <location>
        <begin position="11"/>
        <end position="97"/>
    </location>
</feature>
<accession>A0A0C2JDR6</accession>
<dbReference type="InterPro" id="IPR023845">
    <property type="entry name" value="DUF3817_TM"/>
</dbReference>
<sequence>MSISPRVTAIAFRVVAIAEALTWIGLLGGMYVKYLGSGSEAGVELFGPVHGGAFLVYVAITLAAALHLRWNLWAALAALAASVPPLGTLAADWWLHRTGRLPTRPRERDSAPHPAA</sequence>
<evidence type="ECO:0000256" key="2">
    <source>
        <dbReference type="ARBA" id="ARBA00022475"/>
    </source>
</evidence>
<feature type="transmembrane region" description="Helical" evidence="6">
    <location>
        <begin position="45"/>
        <end position="66"/>
    </location>
</feature>
<name>A0A0C2JDR6_9ACTN</name>
<dbReference type="NCBIfam" id="TIGR03954">
    <property type="entry name" value="integ_memb_HG"/>
    <property type="match status" value="1"/>
</dbReference>
<dbReference type="EMBL" id="JROO01000010">
    <property type="protein sequence ID" value="KIH99536.1"/>
    <property type="molecule type" value="Genomic_DNA"/>
</dbReference>
<keyword evidence="2" id="KW-1003">Cell membrane</keyword>
<dbReference type="Pfam" id="PF12823">
    <property type="entry name" value="DUF3817"/>
    <property type="match status" value="1"/>
</dbReference>
<dbReference type="STRING" id="183763.LP52_06510"/>
<evidence type="ECO:0000259" key="7">
    <source>
        <dbReference type="Pfam" id="PF12823"/>
    </source>
</evidence>
<feature type="transmembrane region" description="Helical" evidence="6">
    <location>
        <begin position="72"/>
        <end position="95"/>
    </location>
</feature>
<dbReference type="PANTHER" id="PTHR40077">
    <property type="entry name" value="MEMBRANE PROTEIN-RELATED"/>
    <property type="match status" value="1"/>
</dbReference>
<protein>
    <submittedName>
        <fullName evidence="8">Membrane protein</fullName>
    </submittedName>
</protein>
<evidence type="ECO:0000313" key="9">
    <source>
        <dbReference type="Proteomes" id="UP000031675"/>
    </source>
</evidence>
<evidence type="ECO:0000313" key="8">
    <source>
        <dbReference type="EMBL" id="KIH99536.1"/>
    </source>
</evidence>
<reference evidence="9" key="1">
    <citation type="journal article" date="2015" name="Chem. Biol.">
        <title>Structure, bioactivity, and resistance mechanism of streptomonomicin, an unusual lasso Peptide from an understudied halophilic actinomycete.</title>
        <authorList>
            <person name="Metelev M."/>
            <person name="Tietz J.I."/>
            <person name="Melby J.O."/>
            <person name="Blair P.M."/>
            <person name="Zhu L."/>
            <person name="Livnat I."/>
            <person name="Severinov K."/>
            <person name="Mitchell D.A."/>
        </authorList>
    </citation>
    <scope>NUCLEOTIDE SEQUENCE [LARGE SCALE GENOMIC DNA]</scope>
    <source>
        <strain evidence="9">YIM 90003</strain>
    </source>
</reference>
<feature type="transmembrane region" description="Helical" evidence="6">
    <location>
        <begin position="12"/>
        <end position="33"/>
    </location>
</feature>
<evidence type="ECO:0000256" key="6">
    <source>
        <dbReference type="SAM" id="Phobius"/>
    </source>
</evidence>
<dbReference type="PANTHER" id="PTHR40077:SF1">
    <property type="entry name" value="MEMBRANE PROTEIN"/>
    <property type="match status" value="1"/>
</dbReference>
<comment type="caution">
    <text evidence="8">The sequence shown here is derived from an EMBL/GenBank/DDBJ whole genome shotgun (WGS) entry which is preliminary data.</text>
</comment>
<keyword evidence="5 6" id="KW-0472">Membrane</keyword>
<proteinExistence type="predicted"/>
<evidence type="ECO:0000256" key="5">
    <source>
        <dbReference type="ARBA" id="ARBA00023136"/>
    </source>
</evidence>
<evidence type="ECO:0000256" key="1">
    <source>
        <dbReference type="ARBA" id="ARBA00004651"/>
    </source>
</evidence>
<keyword evidence="9" id="KW-1185">Reference proteome</keyword>
<evidence type="ECO:0000256" key="4">
    <source>
        <dbReference type="ARBA" id="ARBA00022989"/>
    </source>
</evidence>
<dbReference type="Proteomes" id="UP000031675">
    <property type="component" value="Unassembled WGS sequence"/>
</dbReference>
<dbReference type="AlphaFoldDB" id="A0A0C2JDR6"/>
<keyword evidence="3 6" id="KW-0812">Transmembrane</keyword>
<keyword evidence="4 6" id="KW-1133">Transmembrane helix</keyword>
<evidence type="ECO:0000256" key="3">
    <source>
        <dbReference type="ARBA" id="ARBA00022692"/>
    </source>
</evidence>
<organism evidence="8 9">
    <name type="scientific">Streptomonospora alba</name>
    <dbReference type="NCBI Taxonomy" id="183763"/>
    <lineage>
        <taxon>Bacteria</taxon>
        <taxon>Bacillati</taxon>
        <taxon>Actinomycetota</taxon>
        <taxon>Actinomycetes</taxon>
        <taxon>Streptosporangiales</taxon>
        <taxon>Nocardiopsidaceae</taxon>
        <taxon>Streptomonospora</taxon>
    </lineage>
</organism>
<dbReference type="OrthoDB" id="3396203at2"/>
<comment type="subcellular location">
    <subcellularLocation>
        <location evidence="1">Cell membrane</location>
        <topology evidence="1">Multi-pass membrane protein</topology>
    </subcellularLocation>
</comment>
<gene>
    <name evidence="8" type="ORF">LP52_06510</name>
</gene>
<dbReference type="GO" id="GO:0005886">
    <property type="term" value="C:plasma membrane"/>
    <property type="evidence" value="ECO:0007669"/>
    <property type="project" value="UniProtKB-SubCell"/>
</dbReference>